<dbReference type="RefSeq" id="WP_091476008.1">
    <property type="nucleotide sequence ID" value="NZ_FOIT01000006.1"/>
</dbReference>
<sequence>MKEQEEISEAFPEISESDFIDSLDYDEHDAQMDVIDTLMNLCSAQYYYKNKKLLSKYEGIKWASRSYPEYAFLLNSIIDLYQENQDRIPEKMVDKVKKFKQLLIMEREKLI</sequence>
<evidence type="ECO:0000313" key="4">
    <source>
        <dbReference type="Proteomes" id="UP000243605"/>
    </source>
</evidence>
<protein>
    <recommendedName>
        <fullName evidence="2">Adenylyltransferase AadA C-terminal domain-containing protein</fullName>
    </recommendedName>
</protein>
<dbReference type="GO" id="GO:0016740">
    <property type="term" value="F:transferase activity"/>
    <property type="evidence" value="ECO:0007669"/>
    <property type="project" value="UniProtKB-KW"/>
</dbReference>
<accession>A0A662Z6R9</accession>
<proteinExistence type="predicted"/>
<gene>
    <name evidence="3" type="ORF">SAMN05192557_1788</name>
</gene>
<reference evidence="3 4" key="1">
    <citation type="submission" date="2016-10" db="EMBL/GenBank/DDBJ databases">
        <authorList>
            <person name="Varghese N."/>
            <person name="Submissions S."/>
        </authorList>
    </citation>
    <scope>NUCLEOTIDE SEQUENCE [LARGE SCALE GENOMIC DNA]</scope>
    <source>
        <strain evidence="3 4">IBRC-M10081</strain>
    </source>
</reference>
<organism evidence="3 4">
    <name type="scientific">Aliicoccus persicus</name>
    <dbReference type="NCBI Taxonomy" id="930138"/>
    <lineage>
        <taxon>Bacteria</taxon>
        <taxon>Bacillati</taxon>
        <taxon>Bacillota</taxon>
        <taxon>Bacilli</taxon>
        <taxon>Bacillales</taxon>
        <taxon>Staphylococcaceae</taxon>
        <taxon>Aliicoccus</taxon>
    </lineage>
</organism>
<evidence type="ECO:0000313" key="3">
    <source>
        <dbReference type="EMBL" id="SEW14212.1"/>
    </source>
</evidence>
<dbReference type="InterPro" id="IPR025184">
    <property type="entry name" value="AadA_C"/>
</dbReference>
<dbReference type="Proteomes" id="UP000243605">
    <property type="component" value="Unassembled WGS sequence"/>
</dbReference>
<keyword evidence="1" id="KW-0808">Transferase</keyword>
<evidence type="ECO:0000256" key="1">
    <source>
        <dbReference type="ARBA" id="ARBA00022679"/>
    </source>
</evidence>
<dbReference type="AlphaFoldDB" id="A0A662Z6R9"/>
<name>A0A662Z6R9_9STAP</name>
<dbReference type="Pfam" id="PF13427">
    <property type="entry name" value="AadA_C"/>
    <property type="match status" value="1"/>
</dbReference>
<dbReference type="OrthoDB" id="5643411at2"/>
<keyword evidence="4" id="KW-1185">Reference proteome</keyword>
<feature type="domain" description="Adenylyltransferase AadA C-terminal" evidence="2">
    <location>
        <begin position="11"/>
        <end position="103"/>
    </location>
</feature>
<evidence type="ECO:0000259" key="2">
    <source>
        <dbReference type="Pfam" id="PF13427"/>
    </source>
</evidence>
<dbReference type="EMBL" id="FOIT01000006">
    <property type="protein sequence ID" value="SEW14212.1"/>
    <property type="molecule type" value="Genomic_DNA"/>
</dbReference>